<keyword evidence="2" id="KW-1185">Reference proteome</keyword>
<dbReference type="AlphaFoldDB" id="A0A1B1NQ31"/>
<evidence type="ECO:0000313" key="1">
    <source>
        <dbReference type="EMBL" id="ANU36074.1"/>
    </source>
</evidence>
<dbReference type="EMBL" id="CP016414">
    <property type="protein sequence ID" value="ANU36074.1"/>
    <property type="molecule type" value="Genomic_DNA"/>
</dbReference>
<evidence type="ECO:0000313" key="2">
    <source>
        <dbReference type="Proteomes" id="UP000092528"/>
    </source>
</evidence>
<organism evidence="1 2">
    <name type="scientific">Vibrio scophthalmi</name>
    <dbReference type="NCBI Taxonomy" id="45658"/>
    <lineage>
        <taxon>Bacteria</taxon>
        <taxon>Pseudomonadati</taxon>
        <taxon>Pseudomonadota</taxon>
        <taxon>Gammaproteobacteria</taxon>
        <taxon>Vibrionales</taxon>
        <taxon>Vibrionaceae</taxon>
        <taxon>Vibrio</taxon>
    </lineage>
</organism>
<name>A0A1B1NQ31_9VIBR</name>
<protein>
    <submittedName>
        <fullName evidence="1">Uncharacterized protein</fullName>
    </submittedName>
</protein>
<gene>
    <name evidence="1" type="ORF">VSVS05_00943</name>
</gene>
<sequence>MSCCNKAPNGGSRQLGALLKFTLCIFIGLALMVAAFG</sequence>
<proteinExistence type="predicted"/>
<accession>A0A1B1NQ31</accession>
<dbReference type="Proteomes" id="UP000092528">
    <property type="component" value="Chromosome 1"/>
</dbReference>
<reference evidence="1 2" key="1">
    <citation type="submission" date="2016-07" db="EMBL/GenBank/DDBJ databases">
        <title>Genome sequencing of Vibrio scophthalmi strain VS-05, an isolated from Paralichthys olivaceus.</title>
        <authorList>
            <person name="Han H.-J."/>
        </authorList>
    </citation>
    <scope>NUCLEOTIDE SEQUENCE [LARGE SCALE GENOMIC DNA]</scope>
    <source>
        <strain evidence="1 2">VS-05</strain>
    </source>
</reference>
<dbReference type="KEGG" id="vsc:VSVS12_02026"/>